<evidence type="ECO:0000313" key="2">
    <source>
        <dbReference type="Proteomes" id="UP000239025"/>
    </source>
</evidence>
<proteinExistence type="predicted"/>
<gene>
    <name evidence="1" type="ORF">PL963_01261</name>
</gene>
<organism evidence="1 2">
    <name type="scientific">Pseudomonas cerasi</name>
    <dbReference type="NCBI Taxonomy" id="1583341"/>
    <lineage>
        <taxon>Bacteria</taxon>
        <taxon>Pseudomonadati</taxon>
        <taxon>Pseudomonadota</taxon>
        <taxon>Gammaproteobacteria</taxon>
        <taxon>Pseudomonadales</taxon>
        <taxon>Pseudomonadaceae</taxon>
        <taxon>Pseudomonas</taxon>
    </lineage>
</organism>
<accession>A0A193SLD8</accession>
<dbReference type="RefSeq" id="WP_065349239.1">
    <property type="nucleotide sequence ID" value="NZ_LT222319.1"/>
</dbReference>
<dbReference type="AlphaFoldDB" id="A0A193SLD8"/>
<evidence type="ECO:0000313" key="1">
    <source>
        <dbReference type="EMBL" id="SOS16890.1"/>
    </source>
</evidence>
<sequence length="60" mass="6862">MKDRSHDEAMAKLFQANPSYADELLAEVRRTGDKDEMAILRRQLSPDLAIKSTRSGERKN</sequence>
<keyword evidence="2" id="KW-1185">Reference proteome</keyword>
<evidence type="ECO:0008006" key="3">
    <source>
        <dbReference type="Google" id="ProtNLM"/>
    </source>
</evidence>
<protein>
    <recommendedName>
        <fullName evidence="3">Addiction module antidote protein</fullName>
    </recommendedName>
</protein>
<dbReference type="Proteomes" id="UP000239025">
    <property type="component" value="Chromosome 1"/>
</dbReference>
<name>A0A193SLD8_9PSED</name>
<reference evidence="2" key="1">
    <citation type="submission" date="2017-11" db="EMBL/GenBank/DDBJ databases">
        <authorList>
            <person name="Blom J."/>
        </authorList>
    </citation>
    <scope>NUCLEOTIDE SEQUENCE [LARGE SCALE GENOMIC DNA]</scope>
</reference>
<dbReference type="EMBL" id="LT963395">
    <property type="protein sequence ID" value="SOS16890.1"/>
    <property type="molecule type" value="Genomic_DNA"/>
</dbReference>